<dbReference type="PANTHER" id="PTHR46599">
    <property type="entry name" value="PIGGYBAC TRANSPOSABLE ELEMENT-DERIVED PROTEIN 4"/>
    <property type="match status" value="1"/>
</dbReference>
<evidence type="ECO:0000313" key="4">
    <source>
        <dbReference type="Proteomes" id="UP000735302"/>
    </source>
</evidence>
<proteinExistence type="predicted"/>
<dbReference type="AlphaFoldDB" id="A0AAV4CPQ6"/>
<gene>
    <name evidence="3" type="ORF">PoB_006038300</name>
</gene>
<dbReference type="InterPro" id="IPR029526">
    <property type="entry name" value="PGBD"/>
</dbReference>
<feature type="domain" description="PiggyBac transposable element-derived protein" evidence="2">
    <location>
        <begin position="128"/>
        <end position="216"/>
    </location>
</feature>
<sequence length="228" mass="26031">MSEESKSNFSDNGSSSEESFDSDSEDLDEDTEVTDDEDDQPFGGGIWTAIVGKDPGPPDIPFIGVPGADHPDHKIYGIKAIVHHFNKIALDTFHPDQTLSIDESMIRYKETFSEIVGPVHDLPVKSEPLDYFQLFFPDSLLQTFVEETNRYTEQQQAAKGTTDSYWKPATLTDIRKYIYTLITFSHHQVPELSLFWSNDPYWRVSVIADVWVRQHFSPRRLGTPVWAK</sequence>
<evidence type="ECO:0000256" key="1">
    <source>
        <dbReference type="SAM" id="MobiDB-lite"/>
    </source>
</evidence>
<evidence type="ECO:0000259" key="2">
    <source>
        <dbReference type="Pfam" id="PF13843"/>
    </source>
</evidence>
<protein>
    <submittedName>
        <fullName evidence="3">PiggyBac transposable element derived 4</fullName>
    </submittedName>
</protein>
<keyword evidence="4" id="KW-1185">Reference proteome</keyword>
<feature type="region of interest" description="Disordered" evidence="1">
    <location>
        <begin position="1"/>
        <end position="54"/>
    </location>
</feature>
<dbReference type="Pfam" id="PF13843">
    <property type="entry name" value="DDE_Tnp_1_7"/>
    <property type="match status" value="1"/>
</dbReference>
<name>A0AAV4CPQ6_9GAST</name>
<dbReference type="Proteomes" id="UP000735302">
    <property type="component" value="Unassembled WGS sequence"/>
</dbReference>
<feature type="compositionally biased region" description="Low complexity" evidence="1">
    <location>
        <begin position="7"/>
        <end position="17"/>
    </location>
</feature>
<comment type="caution">
    <text evidence="3">The sequence shown here is derived from an EMBL/GenBank/DDBJ whole genome shotgun (WGS) entry which is preliminary data.</text>
</comment>
<accession>A0AAV4CPQ6</accession>
<organism evidence="3 4">
    <name type="scientific">Plakobranchus ocellatus</name>
    <dbReference type="NCBI Taxonomy" id="259542"/>
    <lineage>
        <taxon>Eukaryota</taxon>
        <taxon>Metazoa</taxon>
        <taxon>Spiralia</taxon>
        <taxon>Lophotrochozoa</taxon>
        <taxon>Mollusca</taxon>
        <taxon>Gastropoda</taxon>
        <taxon>Heterobranchia</taxon>
        <taxon>Euthyneura</taxon>
        <taxon>Panpulmonata</taxon>
        <taxon>Sacoglossa</taxon>
        <taxon>Placobranchoidea</taxon>
        <taxon>Plakobranchidae</taxon>
        <taxon>Plakobranchus</taxon>
    </lineage>
</organism>
<evidence type="ECO:0000313" key="3">
    <source>
        <dbReference type="EMBL" id="GFO33878.1"/>
    </source>
</evidence>
<feature type="compositionally biased region" description="Acidic residues" evidence="1">
    <location>
        <begin position="18"/>
        <end position="40"/>
    </location>
</feature>
<reference evidence="3 4" key="1">
    <citation type="journal article" date="2021" name="Elife">
        <title>Chloroplast acquisition without the gene transfer in kleptoplastic sea slugs, Plakobranchus ocellatus.</title>
        <authorList>
            <person name="Maeda T."/>
            <person name="Takahashi S."/>
            <person name="Yoshida T."/>
            <person name="Shimamura S."/>
            <person name="Takaki Y."/>
            <person name="Nagai Y."/>
            <person name="Toyoda A."/>
            <person name="Suzuki Y."/>
            <person name="Arimoto A."/>
            <person name="Ishii H."/>
            <person name="Satoh N."/>
            <person name="Nishiyama T."/>
            <person name="Hasebe M."/>
            <person name="Maruyama T."/>
            <person name="Minagawa J."/>
            <person name="Obokata J."/>
            <person name="Shigenobu S."/>
        </authorList>
    </citation>
    <scope>NUCLEOTIDE SEQUENCE [LARGE SCALE GENOMIC DNA]</scope>
</reference>
<dbReference type="EMBL" id="BLXT01006838">
    <property type="protein sequence ID" value="GFO33878.1"/>
    <property type="molecule type" value="Genomic_DNA"/>
</dbReference>
<dbReference type="PANTHER" id="PTHR46599:SF3">
    <property type="entry name" value="PIGGYBAC TRANSPOSABLE ELEMENT-DERIVED PROTEIN 4"/>
    <property type="match status" value="1"/>
</dbReference>